<dbReference type="RefSeq" id="WP_141147285.1">
    <property type="nucleotide sequence ID" value="NZ_VHLG01000001.1"/>
</dbReference>
<comment type="caution">
    <text evidence="2">The sequence shown here is derived from an EMBL/GenBank/DDBJ whole genome shotgun (WGS) entry which is preliminary data.</text>
</comment>
<dbReference type="Proteomes" id="UP000318801">
    <property type="component" value="Unassembled WGS sequence"/>
</dbReference>
<feature type="compositionally biased region" description="Low complexity" evidence="1">
    <location>
        <begin position="44"/>
        <end position="55"/>
    </location>
</feature>
<evidence type="ECO:0000313" key="2">
    <source>
        <dbReference type="EMBL" id="TPW33347.1"/>
    </source>
</evidence>
<evidence type="ECO:0000313" key="3">
    <source>
        <dbReference type="Proteomes" id="UP000318801"/>
    </source>
</evidence>
<sequence length="518" mass="57040">MKAIDRNGAGSSHSLGSHVPAAPEGSGRTSGQSEPRTENRYPVSRTSAETTASSTKLDASTFREVMRSASPSKVKTEEYLARAHEFRKSQTKLCPERRKELLEKANDLIQARIGAAGSKDDEGYGSLGRLAEGEASVSSSSSAFSEDSGLADQVISSESPEVSGASSLSRTKSHSAPVLSQTAAMERLMRWSSARDLTKATRLMFKEGTRWRSELQHGLPPSVKAISMRNIARLRVELENGITDAKGKQTLVGAPLSVAEQGFIERLKTMPFVATHATEAPVEYIDPSTGAKYVKLLSRRRLEEEGTRFSRENSDNDIRPLATHDFVFFSVEPGREPSKPSSRFGRNLYAFDLDNRYIRDKGWMSLNDMLKLEKRDVAKHIPELTAEECERYAATGREYVARDLIFSAKDMREGLALSLVKVMRQVLSDEHRNTYLNTDDPGKVNALVNGFFRPEIKVASSFFAQDYIKRSTAISGMLDGSGKIDENGPAAAHETPEVYQPLTGKKEVGGFRNIGSMV</sequence>
<protein>
    <submittedName>
        <fullName evidence="2">Uncharacterized protein</fullName>
    </submittedName>
</protein>
<name>A0A506UJ51_9HYPH</name>
<evidence type="ECO:0000256" key="1">
    <source>
        <dbReference type="SAM" id="MobiDB-lite"/>
    </source>
</evidence>
<feature type="compositionally biased region" description="Low complexity" evidence="1">
    <location>
        <begin position="156"/>
        <end position="169"/>
    </location>
</feature>
<reference evidence="2 3" key="1">
    <citation type="submission" date="2019-06" db="EMBL/GenBank/DDBJ databases">
        <authorList>
            <person name="Li M."/>
        </authorList>
    </citation>
    <scope>NUCLEOTIDE SEQUENCE [LARGE SCALE GENOMIC DNA]</scope>
    <source>
        <strain evidence="2 3">BGMRC2036</strain>
    </source>
</reference>
<gene>
    <name evidence="2" type="ORF">FJU08_01950</name>
</gene>
<feature type="region of interest" description="Disordered" evidence="1">
    <location>
        <begin position="1"/>
        <end position="71"/>
    </location>
</feature>
<keyword evidence="3" id="KW-1185">Reference proteome</keyword>
<dbReference type="EMBL" id="VHLG01000001">
    <property type="protein sequence ID" value="TPW33347.1"/>
    <property type="molecule type" value="Genomic_DNA"/>
</dbReference>
<feature type="region of interest" description="Disordered" evidence="1">
    <location>
        <begin position="149"/>
        <end position="179"/>
    </location>
</feature>
<organism evidence="2 3">
    <name type="scientific">Martelella alba</name>
    <dbReference type="NCBI Taxonomy" id="2590451"/>
    <lineage>
        <taxon>Bacteria</taxon>
        <taxon>Pseudomonadati</taxon>
        <taxon>Pseudomonadota</taxon>
        <taxon>Alphaproteobacteria</taxon>
        <taxon>Hyphomicrobiales</taxon>
        <taxon>Aurantimonadaceae</taxon>
        <taxon>Martelella</taxon>
    </lineage>
</organism>
<dbReference type="OrthoDB" id="6506850at2"/>
<proteinExistence type="predicted"/>
<dbReference type="AlphaFoldDB" id="A0A506UJ51"/>
<accession>A0A506UJ51</accession>